<feature type="chain" id="PRO_5011485929" description="Secreted protein" evidence="1">
    <location>
        <begin position="23"/>
        <end position="139"/>
    </location>
</feature>
<evidence type="ECO:0000256" key="1">
    <source>
        <dbReference type="SAM" id="SignalP"/>
    </source>
</evidence>
<name>A0A1H8DLE4_9SPHI</name>
<keyword evidence="1" id="KW-0732">Signal</keyword>
<reference evidence="3" key="1">
    <citation type="submission" date="2016-10" db="EMBL/GenBank/DDBJ databases">
        <authorList>
            <person name="Varghese N."/>
            <person name="Submissions S."/>
        </authorList>
    </citation>
    <scope>NUCLEOTIDE SEQUENCE [LARGE SCALE GENOMIC DNA]</scope>
    <source>
        <strain evidence="3">Gh-48</strain>
    </source>
</reference>
<evidence type="ECO:0008006" key="4">
    <source>
        <dbReference type="Google" id="ProtNLM"/>
    </source>
</evidence>
<organism evidence="2 3">
    <name type="scientific">Mucilaginibacter gossypiicola</name>
    <dbReference type="NCBI Taxonomy" id="551995"/>
    <lineage>
        <taxon>Bacteria</taxon>
        <taxon>Pseudomonadati</taxon>
        <taxon>Bacteroidota</taxon>
        <taxon>Sphingobacteriia</taxon>
        <taxon>Sphingobacteriales</taxon>
        <taxon>Sphingobacteriaceae</taxon>
        <taxon>Mucilaginibacter</taxon>
    </lineage>
</organism>
<proteinExistence type="predicted"/>
<dbReference type="AlphaFoldDB" id="A0A1H8DLE4"/>
<dbReference type="STRING" id="551995.SAMN05192574_102390"/>
<dbReference type="Proteomes" id="UP000198942">
    <property type="component" value="Unassembled WGS sequence"/>
</dbReference>
<sequence>MKKTCALVLISFYLLLATGAYACLLHCATDYVAAQFENKQDTRHTDGDDGRNEKENDDDCRSGNCTCCYHHGTYVVKEVAKGTTHFNQSLTDFGLPLLPTEAFLHIPLKITNKVSWPRSTGPPFISSKPIYLFNQAFLI</sequence>
<accession>A0A1H8DLE4</accession>
<protein>
    <recommendedName>
        <fullName evidence="4">Secreted protein</fullName>
    </recommendedName>
</protein>
<keyword evidence="3" id="KW-1185">Reference proteome</keyword>
<evidence type="ECO:0000313" key="2">
    <source>
        <dbReference type="EMBL" id="SEN07976.1"/>
    </source>
</evidence>
<dbReference type="PROSITE" id="PS51257">
    <property type="entry name" value="PROKAR_LIPOPROTEIN"/>
    <property type="match status" value="1"/>
</dbReference>
<dbReference type="InterPro" id="IPR058512">
    <property type="entry name" value="DUF8199"/>
</dbReference>
<evidence type="ECO:0000313" key="3">
    <source>
        <dbReference type="Proteomes" id="UP000198942"/>
    </source>
</evidence>
<gene>
    <name evidence="2" type="ORF">SAMN05192574_102390</name>
</gene>
<dbReference type="EMBL" id="FOCL01000002">
    <property type="protein sequence ID" value="SEN07976.1"/>
    <property type="molecule type" value="Genomic_DNA"/>
</dbReference>
<dbReference type="Pfam" id="PF26622">
    <property type="entry name" value="DUF8199"/>
    <property type="match status" value="1"/>
</dbReference>
<dbReference type="OrthoDB" id="798836at2"/>
<feature type="signal peptide" evidence="1">
    <location>
        <begin position="1"/>
        <end position="22"/>
    </location>
</feature>
<dbReference type="RefSeq" id="WP_091209541.1">
    <property type="nucleotide sequence ID" value="NZ_FOCL01000002.1"/>
</dbReference>